<sequence>MGLRPTRFMERPPTIVPEVLQRVNQYRVMEAIISNKPKETYKRPHQEPSQKSILGSSWRKKCPWKRGTNQSIVDSTRIIAKTQECHDLMEYIKELICRGHLKRFI</sequence>
<proteinExistence type="predicted"/>
<comment type="caution">
    <text evidence="2">The sequence shown here is derived from an EMBL/GenBank/DDBJ whole genome shotgun (WGS) entry which is preliminary data.</text>
</comment>
<feature type="region of interest" description="Disordered" evidence="1">
    <location>
        <begin position="37"/>
        <end position="56"/>
    </location>
</feature>
<dbReference type="EMBL" id="PYDT01000009">
    <property type="protein sequence ID" value="THU48687.1"/>
    <property type="molecule type" value="Genomic_DNA"/>
</dbReference>
<name>A0A4S8IJU0_MUSBA</name>
<feature type="compositionally biased region" description="Basic and acidic residues" evidence="1">
    <location>
        <begin position="37"/>
        <end position="48"/>
    </location>
</feature>
<reference evidence="2 3" key="1">
    <citation type="journal article" date="2019" name="Nat. Plants">
        <title>Genome sequencing of Musa balbisiana reveals subgenome evolution and function divergence in polyploid bananas.</title>
        <authorList>
            <person name="Yao X."/>
        </authorList>
    </citation>
    <scope>NUCLEOTIDE SEQUENCE [LARGE SCALE GENOMIC DNA]</scope>
    <source>
        <strain evidence="3">cv. DH-PKW</strain>
        <tissue evidence="2">Leaves</tissue>
    </source>
</reference>
<protein>
    <submittedName>
        <fullName evidence="2">Uncharacterized protein</fullName>
    </submittedName>
</protein>
<organism evidence="2 3">
    <name type="scientific">Musa balbisiana</name>
    <name type="common">Banana</name>
    <dbReference type="NCBI Taxonomy" id="52838"/>
    <lineage>
        <taxon>Eukaryota</taxon>
        <taxon>Viridiplantae</taxon>
        <taxon>Streptophyta</taxon>
        <taxon>Embryophyta</taxon>
        <taxon>Tracheophyta</taxon>
        <taxon>Spermatophyta</taxon>
        <taxon>Magnoliopsida</taxon>
        <taxon>Liliopsida</taxon>
        <taxon>Zingiberales</taxon>
        <taxon>Musaceae</taxon>
        <taxon>Musa</taxon>
    </lineage>
</organism>
<evidence type="ECO:0000313" key="3">
    <source>
        <dbReference type="Proteomes" id="UP000317650"/>
    </source>
</evidence>
<evidence type="ECO:0000313" key="2">
    <source>
        <dbReference type="EMBL" id="THU48687.1"/>
    </source>
</evidence>
<gene>
    <name evidence="2" type="ORF">C4D60_Mb06t01630</name>
</gene>
<dbReference type="Proteomes" id="UP000317650">
    <property type="component" value="Chromosome 6"/>
</dbReference>
<evidence type="ECO:0000256" key="1">
    <source>
        <dbReference type="SAM" id="MobiDB-lite"/>
    </source>
</evidence>
<accession>A0A4S8IJU0</accession>
<keyword evidence="3" id="KW-1185">Reference proteome</keyword>
<dbReference type="AlphaFoldDB" id="A0A4S8IJU0"/>